<reference evidence="2" key="3">
    <citation type="submission" date="2023-05" db="EMBL/GenBank/DDBJ databases">
        <authorList>
            <person name="Smith C.H."/>
        </authorList>
    </citation>
    <scope>NUCLEOTIDE SEQUENCE</scope>
    <source>
        <strain evidence="2">CHS0354</strain>
        <tissue evidence="2">Mantle</tissue>
    </source>
</reference>
<gene>
    <name evidence="2" type="ORF">CHS0354_000237</name>
</gene>
<dbReference type="AlphaFoldDB" id="A0AAE0RQR4"/>
<evidence type="ECO:0000313" key="2">
    <source>
        <dbReference type="EMBL" id="KAK3577839.1"/>
    </source>
</evidence>
<sequence length="63" mass="7745">MRIQVQIHIYTPIVFFCDPDTWRVELKGLVVHKPKLTEYRHDRDMDQDGRHRDYDPHRRNQTA</sequence>
<comment type="caution">
    <text evidence="2">The sequence shown here is derived from an EMBL/GenBank/DDBJ whole genome shotgun (WGS) entry which is preliminary data.</text>
</comment>
<evidence type="ECO:0000313" key="3">
    <source>
        <dbReference type="Proteomes" id="UP001195483"/>
    </source>
</evidence>
<feature type="region of interest" description="Disordered" evidence="1">
    <location>
        <begin position="40"/>
        <end position="63"/>
    </location>
</feature>
<reference evidence="2" key="2">
    <citation type="journal article" date="2021" name="Genome Biol. Evol.">
        <title>Developing a high-quality reference genome for a parasitic bivalve with doubly uniparental inheritance (Bivalvia: Unionida).</title>
        <authorList>
            <person name="Smith C.H."/>
        </authorList>
    </citation>
    <scope>NUCLEOTIDE SEQUENCE</scope>
    <source>
        <strain evidence="2">CHS0354</strain>
        <tissue evidence="2">Mantle</tissue>
    </source>
</reference>
<dbReference type="EMBL" id="JAEAOA010000064">
    <property type="protein sequence ID" value="KAK3577839.1"/>
    <property type="molecule type" value="Genomic_DNA"/>
</dbReference>
<accession>A0AAE0RQR4</accession>
<proteinExistence type="predicted"/>
<evidence type="ECO:0000256" key="1">
    <source>
        <dbReference type="SAM" id="MobiDB-lite"/>
    </source>
</evidence>
<protein>
    <submittedName>
        <fullName evidence="2">Uncharacterized protein</fullName>
    </submittedName>
</protein>
<dbReference type="Proteomes" id="UP001195483">
    <property type="component" value="Unassembled WGS sequence"/>
</dbReference>
<name>A0AAE0RQR4_9BIVA</name>
<reference evidence="2" key="1">
    <citation type="journal article" date="2021" name="Genome Biol. Evol.">
        <title>A High-Quality Reference Genome for a Parasitic Bivalve with Doubly Uniparental Inheritance (Bivalvia: Unionida).</title>
        <authorList>
            <person name="Smith C.H."/>
        </authorList>
    </citation>
    <scope>NUCLEOTIDE SEQUENCE</scope>
    <source>
        <strain evidence="2">CHS0354</strain>
    </source>
</reference>
<organism evidence="2 3">
    <name type="scientific">Potamilus streckersoni</name>
    <dbReference type="NCBI Taxonomy" id="2493646"/>
    <lineage>
        <taxon>Eukaryota</taxon>
        <taxon>Metazoa</taxon>
        <taxon>Spiralia</taxon>
        <taxon>Lophotrochozoa</taxon>
        <taxon>Mollusca</taxon>
        <taxon>Bivalvia</taxon>
        <taxon>Autobranchia</taxon>
        <taxon>Heteroconchia</taxon>
        <taxon>Palaeoheterodonta</taxon>
        <taxon>Unionida</taxon>
        <taxon>Unionoidea</taxon>
        <taxon>Unionidae</taxon>
        <taxon>Ambleminae</taxon>
        <taxon>Lampsilini</taxon>
        <taxon>Potamilus</taxon>
    </lineage>
</organism>
<keyword evidence="3" id="KW-1185">Reference proteome</keyword>